<dbReference type="GO" id="GO:0016787">
    <property type="term" value="F:hydrolase activity"/>
    <property type="evidence" value="ECO:0007669"/>
    <property type="project" value="UniProtKB-KW"/>
</dbReference>
<proteinExistence type="inferred from homology"/>
<feature type="domain" description="Nudix hydrolase" evidence="8">
    <location>
        <begin position="31"/>
        <end position="160"/>
    </location>
</feature>
<reference evidence="9 10" key="1">
    <citation type="submission" date="2017-03" db="EMBL/GenBank/DDBJ databases">
        <authorList>
            <person name="Afonso C.L."/>
            <person name="Miller P.J."/>
            <person name="Scott M.A."/>
            <person name="Spackman E."/>
            <person name="Goraichik I."/>
            <person name="Dimitrov K.M."/>
            <person name="Suarez D.L."/>
            <person name="Swayne D.E."/>
        </authorList>
    </citation>
    <scope>NUCLEOTIDE SEQUENCE [LARGE SCALE GENOMIC DNA]</scope>
    <source>
        <strain evidence="9">Genome sequencing of Nitrospira japonica strain NJ11</strain>
    </source>
</reference>
<evidence type="ECO:0000313" key="9">
    <source>
        <dbReference type="EMBL" id="SLM47541.1"/>
    </source>
</evidence>
<dbReference type="SUPFAM" id="SSF55811">
    <property type="entry name" value="Nudix"/>
    <property type="match status" value="1"/>
</dbReference>
<evidence type="ECO:0000259" key="8">
    <source>
        <dbReference type="PROSITE" id="PS51462"/>
    </source>
</evidence>
<dbReference type="PROSITE" id="PS00893">
    <property type="entry name" value="NUDIX_BOX"/>
    <property type="match status" value="1"/>
</dbReference>
<dbReference type="Gene3D" id="3.90.79.10">
    <property type="entry name" value="Nucleoside Triphosphate Pyrophosphohydrolase"/>
    <property type="match status" value="1"/>
</dbReference>
<dbReference type="AlphaFoldDB" id="A0A1W1I3L1"/>
<evidence type="ECO:0000256" key="7">
    <source>
        <dbReference type="ARBA" id="ARBA00032272"/>
    </source>
</evidence>
<comment type="cofactor">
    <cofactor evidence="2">
        <name>Mg(2+)</name>
        <dbReference type="ChEBI" id="CHEBI:18420"/>
    </cofactor>
</comment>
<dbReference type="PROSITE" id="PS51462">
    <property type="entry name" value="NUDIX"/>
    <property type="match status" value="1"/>
</dbReference>
<keyword evidence="10" id="KW-1185">Reference proteome</keyword>
<evidence type="ECO:0000256" key="6">
    <source>
        <dbReference type="ARBA" id="ARBA00032162"/>
    </source>
</evidence>
<organism evidence="9 10">
    <name type="scientific">Nitrospira japonica</name>
    <dbReference type="NCBI Taxonomy" id="1325564"/>
    <lineage>
        <taxon>Bacteria</taxon>
        <taxon>Pseudomonadati</taxon>
        <taxon>Nitrospirota</taxon>
        <taxon>Nitrospiria</taxon>
        <taxon>Nitrospirales</taxon>
        <taxon>Nitrospiraceae</taxon>
        <taxon>Nitrospira</taxon>
    </lineage>
</organism>
<evidence type="ECO:0000256" key="3">
    <source>
        <dbReference type="ARBA" id="ARBA00007275"/>
    </source>
</evidence>
<dbReference type="GO" id="GO:0005829">
    <property type="term" value="C:cytosol"/>
    <property type="evidence" value="ECO:0007669"/>
    <property type="project" value="TreeGrafter"/>
</dbReference>
<dbReference type="Proteomes" id="UP000192042">
    <property type="component" value="Chromosome I"/>
</dbReference>
<dbReference type="OrthoDB" id="9806150at2"/>
<evidence type="ECO:0000256" key="2">
    <source>
        <dbReference type="ARBA" id="ARBA00001946"/>
    </source>
</evidence>
<dbReference type="GO" id="GO:0006753">
    <property type="term" value="P:nucleoside phosphate metabolic process"/>
    <property type="evidence" value="ECO:0007669"/>
    <property type="project" value="TreeGrafter"/>
</dbReference>
<evidence type="ECO:0000256" key="4">
    <source>
        <dbReference type="ARBA" id="ARBA00016377"/>
    </source>
</evidence>
<sequence>MVKSIYKGRVITVNIDTVRLPNDTIIDLEIVRHPGASAMVPIKEDGTVILVRQFRHAAGGFIYEIPAGKLHAGEDPKLCAARELEEEIGYRAEHYTLLSSILTAPGFTDEVIHIYKATGLIKTQQRLDQDEVLEVVELPLPEVMTMIHDGRIRDAKTMVGCQLVFFSTLR</sequence>
<dbReference type="STRING" id="1325564.NSJP_1369"/>
<dbReference type="PANTHER" id="PTHR11839:SF18">
    <property type="entry name" value="NUDIX HYDROLASE DOMAIN-CONTAINING PROTEIN"/>
    <property type="match status" value="1"/>
</dbReference>
<comment type="catalytic activity">
    <reaction evidence="1">
        <text>GDP-alpha-D-mannose + H2O = alpha-D-mannose 1-phosphate + GMP + 2 H(+)</text>
        <dbReference type="Rhea" id="RHEA:27978"/>
        <dbReference type="ChEBI" id="CHEBI:15377"/>
        <dbReference type="ChEBI" id="CHEBI:15378"/>
        <dbReference type="ChEBI" id="CHEBI:57527"/>
        <dbReference type="ChEBI" id="CHEBI:58115"/>
        <dbReference type="ChEBI" id="CHEBI:58409"/>
    </reaction>
</comment>
<gene>
    <name evidence="9" type="primary">nudF</name>
    <name evidence="9" type="ORF">NSJP_1369</name>
</gene>
<dbReference type="InterPro" id="IPR020084">
    <property type="entry name" value="NUDIX_hydrolase_CS"/>
</dbReference>
<dbReference type="KEGG" id="nja:NSJP_1369"/>
<protein>
    <recommendedName>
        <fullName evidence="4">GDP-mannose pyrophosphatase</fullName>
    </recommendedName>
    <alternativeName>
        <fullName evidence="6">GDP-mannose hydrolase</fullName>
    </alternativeName>
    <alternativeName>
        <fullName evidence="7">GDPMK</fullName>
    </alternativeName>
</protein>
<dbReference type="InterPro" id="IPR015797">
    <property type="entry name" value="NUDIX_hydrolase-like_dom_sf"/>
</dbReference>
<evidence type="ECO:0000313" key="10">
    <source>
        <dbReference type="Proteomes" id="UP000192042"/>
    </source>
</evidence>
<dbReference type="InterPro" id="IPR000086">
    <property type="entry name" value="NUDIX_hydrolase_dom"/>
</dbReference>
<dbReference type="FunFam" id="3.90.79.10:FF:000024">
    <property type="entry name" value="ADP-ribose pyrophosphatase"/>
    <property type="match status" value="1"/>
</dbReference>
<dbReference type="PANTHER" id="PTHR11839">
    <property type="entry name" value="UDP/ADP-SUGAR PYROPHOSPHATASE"/>
    <property type="match status" value="1"/>
</dbReference>
<dbReference type="EMBL" id="LT828648">
    <property type="protein sequence ID" value="SLM47541.1"/>
    <property type="molecule type" value="Genomic_DNA"/>
</dbReference>
<accession>A0A1W1I3L1</accession>
<evidence type="ECO:0000256" key="1">
    <source>
        <dbReference type="ARBA" id="ARBA00000847"/>
    </source>
</evidence>
<name>A0A1W1I3L1_9BACT</name>
<dbReference type="Pfam" id="PF00293">
    <property type="entry name" value="NUDIX"/>
    <property type="match status" value="1"/>
</dbReference>
<dbReference type="GO" id="GO:0019693">
    <property type="term" value="P:ribose phosphate metabolic process"/>
    <property type="evidence" value="ECO:0007669"/>
    <property type="project" value="TreeGrafter"/>
</dbReference>
<keyword evidence="5 9" id="KW-0378">Hydrolase</keyword>
<evidence type="ECO:0000256" key="5">
    <source>
        <dbReference type="ARBA" id="ARBA00022801"/>
    </source>
</evidence>
<dbReference type="RefSeq" id="WP_080886053.1">
    <property type="nucleotide sequence ID" value="NZ_LT828648.1"/>
</dbReference>
<comment type="similarity">
    <text evidence="3">Belongs to the Nudix hydrolase family. NudK subfamily.</text>
</comment>